<dbReference type="EMBL" id="LR778301">
    <property type="protein sequence ID" value="CAB1367664.1"/>
    <property type="molecule type" value="Genomic_DNA"/>
</dbReference>
<organism evidence="1 2">
    <name type="scientific">Denitratisoma oestradiolicum</name>
    <dbReference type="NCBI Taxonomy" id="311182"/>
    <lineage>
        <taxon>Bacteria</taxon>
        <taxon>Pseudomonadati</taxon>
        <taxon>Pseudomonadota</taxon>
        <taxon>Betaproteobacteria</taxon>
        <taxon>Nitrosomonadales</taxon>
        <taxon>Sterolibacteriaceae</taxon>
        <taxon>Denitratisoma</taxon>
    </lineage>
</organism>
<dbReference type="Gene3D" id="3.10.180.10">
    <property type="entry name" value="2,3-Dihydroxybiphenyl 1,2-Dioxygenase, domain 1"/>
    <property type="match status" value="1"/>
</dbReference>
<dbReference type="InterPro" id="IPR037523">
    <property type="entry name" value="VOC_core"/>
</dbReference>
<proteinExistence type="predicted"/>
<dbReference type="KEGG" id="doe:DENOEST_0499"/>
<protein>
    <submittedName>
        <fullName evidence="1">Uncharacterized protein</fullName>
    </submittedName>
</protein>
<reference evidence="1 2" key="1">
    <citation type="submission" date="2020-03" db="EMBL/GenBank/DDBJ databases">
        <authorList>
            <consortium name="Genoscope - CEA"/>
            <person name="William W."/>
        </authorList>
    </citation>
    <scope>NUCLEOTIDE SEQUENCE [LARGE SCALE GENOMIC DNA]</scope>
    <source>
        <strain evidence="2">DSM 16959</strain>
    </source>
</reference>
<dbReference type="RefSeq" id="WP_145770588.1">
    <property type="nucleotide sequence ID" value="NZ_LR778301.1"/>
</dbReference>
<evidence type="ECO:0000313" key="1">
    <source>
        <dbReference type="EMBL" id="CAB1367664.1"/>
    </source>
</evidence>
<sequence>MHTQLFGPVKQWGFVVRDIDAAMQCWVEQLGVGPWWGYRNVPLKSRFEGVDADIVIDVALSYQNGVQIELIQQKNDAISPYRAFYDTPHAQMLHQVAYMVPDLDAAVAQGKAAGLAERGMLSNAYSRYYYLDSPALAGLVVELMQADPAFVADYERCAAEAAVWDGSNPYRLLG</sequence>
<dbReference type="Pfam" id="PF13669">
    <property type="entry name" value="Glyoxalase_4"/>
    <property type="match status" value="1"/>
</dbReference>
<dbReference type="PROSITE" id="PS51819">
    <property type="entry name" value="VOC"/>
    <property type="match status" value="1"/>
</dbReference>
<evidence type="ECO:0000313" key="2">
    <source>
        <dbReference type="Proteomes" id="UP000515733"/>
    </source>
</evidence>
<dbReference type="SUPFAM" id="SSF54593">
    <property type="entry name" value="Glyoxalase/Bleomycin resistance protein/Dihydroxybiphenyl dioxygenase"/>
    <property type="match status" value="1"/>
</dbReference>
<dbReference type="OrthoDB" id="9792173at2"/>
<name>A0A6S6YIV3_9PROT</name>
<accession>A0A6S6YIV3</accession>
<dbReference type="AlphaFoldDB" id="A0A6S6YIV3"/>
<dbReference type="InterPro" id="IPR029068">
    <property type="entry name" value="Glyas_Bleomycin-R_OHBP_Dase"/>
</dbReference>
<gene>
    <name evidence="1" type="ORF">DENOEST_0499</name>
</gene>
<dbReference type="Proteomes" id="UP000515733">
    <property type="component" value="Chromosome"/>
</dbReference>
<keyword evidence="2" id="KW-1185">Reference proteome</keyword>